<gene>
    <name evidence="9" type="ORF">SAY86_014455</name>
</gene>
<accession>A0AAN7KTB3</accession>
<evidence type="ECO:0000259" key="8">
    <source>
        <dbReference type="PROSITE" id="PS51667"/>
    </source>
</evidence>
<comment type="caution">
    <text evidence="9">The sequence shown here is derived from an EMBL/GenBank/DDBJ whole genome shotgun (WGS) entry which is preliminary data.</text>
</comment>
<feature type="compositionally biased region" description="Polar residues" evidence="6">
    <location>
        <begin position="18"/>
        <end position="30"/>
    </location>
</feature>
<dbReference type="EMBL" id="JAXQNO010000020">
    <property type="protein sequence ID" value="KAK4772680.1"/>
    <property type="molecule type" value="Genomic_DNA"/>
</dbReference>
<dbReference type="PANTHER" id="PTHR31602:SF42">
    <property type="entry name" value="GROWTH-REGULATING FACTOR 2"/>
    <property type="match status" value="1"/>
</dbReference>
<dbReference type="AlphaFoldDB" id="A0AAN7KTB3"/>
<comment type="subcellular location">
    <subcellularLocation>
        <location evidence="1 4 5">Nucleus</location>
    </subcellularLocation>
</comment>
<feature type="domain" description="QLQ" evidence="7">
    <location>
        <begin position="104"/>
        <end position="139"/>
    </location>
</feature>
<feature type="region of interest" description="Disordered" evidence="6">
    <location>
        <begin position="1"/>
        <end position="41"/>
    </location>
</feature>
<dbReference type="InterPro" id="IPR014978">
    <property type="entry name" value="Gln-Leu-Gln_QLQ"/>
</dbReference>
<feature type="domain" description="WRC" evidence="8">
    <location>
        <begin position="173"/>
        <end position="217"/>
    </location>
</feature>
<comment type="function">
    <text evidence="5">Transcription activator.</text>
</comment>
<feature type="compositionally biased region" description="Polar residues" evidence="6">
    <location>
        <begin position="227"/>
        <end position="238"/>
    </location>
</feature>
<keyword evidence="3 4" id="KW-0539">Nucleus</keyword>
<dbReference type="Pfam" id="PF08880">
    <property type="entry name" value="QLQ"/>
    <property type="match status" value="1"/>
</dbReference>
<organism evidence="9 10">
    <name type="scientific">Trapa natans</name>
    <name type="common">Water chestnut</name>
    <dbReference type="NCBI Taxonomy" id="22666"/>
    <lineage>
        <taxon>Eukaryota</taxon>
        <taxon>Viridiplantae</taxon>
        <taxon>Streptophyta</taxon>
        <taxon>Embryophyta</taxon>
        <taxon>Tracheophyta</taxon>
        <taxon>Spermatophyta</taxon>
        <taxon>Magnoliopsida</taxon>
        <taxon>eudicotyledons</taxon>
        <taxon>Gunneridae</taxon>
        <taxon>Pentapetalae</taxon>
        <taxon>rosids</taxon>
        <taxon>malvids</taxon>
        <taxon>Myrtales</taxon>
        <taxon>Lythraceae</taxon>
        <taxon>Trapa</taxon>
    </lineage>
</organism>
<evidence type="ECO:0000256" key="6">
    <source>
        <dbReference type="SAM" id="MobiDB-lite"/>
    </source>
</evidence>
<proteinExistence type="inferred from homology"/>
<evidence type="ECO:0000313" key="10">
    <source>
        <dbReference type="Proteomes" id="UP001346149"/>
    </source>
</evidence>
<keyword evidence="5" id="KW-0010">Activator</keyword>
<feature type="short sequence motif" description="Bipartite nuclear localization signal" evidence="4">
    <location>
        <begin position="206"/>
        <end position="213"/>
    </location>
</feature>
<dbReference type="PROSITE" id="PS51666">
    <property type="entry name" value="QLQ"/>
    <property type="match status" value="1"/>
</dbReference>
<dbReference type="SMART" id="SM00951">
    <property type="entry name" value="QLQ"/>
    <property type="match status" value="1"/>
</dbReference>
<feature type="region of interest" description="Disordered" evidence="6">
    <location>
        <begin position="203"/>
        <end position="247"/>
    </location>
</feature>
<name>A0AAN7KTB3_TRANT</name>
<keyword evidence="10" id="KW-1185">Reference proteome</keyword>
<protein>
    <recommendedName>
        <fullName evidence="5">Growth-regulating factor</fullName>
    </recommendedName>
</protein>
<dbReference type="GO" id="GO:0006351">
    <property type="term" value="P:DNA-templated transcription"/>
    <property type="evidence" value="ECO:0007669"/>
    <property type="project" value="UniProtKB-UniRule"/>
</dbReference>
<keyword evidence="5" id="KW-0804">Transcription</keyword>
<dbReference type="PROSITE" id="PS51667">
    <property type="entry name" value="WRC"/>
    <property type="match status" value="1"/>
</dbReference>
<evidence type="ECO:0000313" key="9">
    <source>
        <dbReference type="EMBL" id="KAK4772680.1"/>
    </source>
</evidence>
<dbReference type="GO" id="GO:0006355">
    <property type="term" value="P:regulation of DNA-templated transcription"/>
    <property type="evidence" value="ECO:0007669"/>
    <property type="project" value="InterPro"/>
</dbReference>
<evidence type="ECO:0000256" key="3">
    <source>
        <dbReference type="ARBA" id="ARBA00023242"/>
    </source>
</evidence>
<dbReference type="InterPro" id="IPR031137">
    <property type="entry name" value="GRF"/>
</dbReference>
<sequence>MDGDGGSAGLEALKPESGQVSDSEAISKSFGSEAEPPEEQQWRAAKVLRADDALPAAKSSTPFHHGTPLMRSDRMLSFSSLRPEVAFLTKDSAGYGSFAGCRGLFTPSQWIELEHQALIYKYLNANVPVPSNLLVPLRRSFNPYGLSGSSPGPLHSNSMGWGPFHLCFTGSTDPDVGRCRRTDGKKWRCTREAVADQKYCEKHINRGRHRSRKPVEGQHTGRAAATSGPSNPKMVSNASLSSSVGGATGGGSDNVCALEQNQMDRMLDLQSQGFSFTSSTGCGKPDHQTAFAILPDQETPVEDFTGIQFGIVSSSPLVNPWQTENYVSYVDFADLDHANYQQPPHQFIDNYPKAQLDSPVITWPDLKSDWTQLSVSIPVASSDISSSTSSPLPLSHELDPFQVDFGQTGDLMESTSLKQSGWEPDYWGPSPGGPLGEALIRTSMVSSPFAVQQQTAGFISQSNSSSGSSPITQNTMPHESLSLCDDVFCSTFAAIPSA</sequence>
<dbReference type="Proteomes" id="UP001346149">
    <property type="component" value="Unassembled WGS sequence"/>
</dbReference>
<dbReference type="Pfam" id="PF08879">
    <property type="entry name" value="WRC"/>
    <property type="match status" value="1"/>
</dbReference>
<dbReference type="GO" id="GO:0005524">
    <property type="term" value="F:ATP binding"/>
    <property type="evidence" value="ECO:0007669"/>
    <property type="project" value="UniProtKB-UniRule"/>
</dbReference>
<dbReference type="InterPro" id="IPR014977">
    <property type="entry name" value="WRC_dom"/>
</dbReference>
<reference evidence="9 10" key="1">
    <citation type="journal article" date="2023" name="Hortic Res">
        <title>Pangenome of water caltrop reveals structural variations and asymmetric subgenome divergence after allopolyploidization.</title>
        <authorList>
            <person name="Zhang X."/>
            <person name="Chen Y."/>
            <person name="Wang L."/>
            <person name="Yuan Y."/>
            <person name="Fang M."/>
            <person name="Shi L."/>
            <person name="Lu R."/>
            <person name="Comes H.P."/>
            <person name="Ma Y."/>
            <person name="Chen Y."/>
            <person name="Huang G."/>
            <person name="Zhou Y."/>
            <person name="Zheng Z."/>
            <person name="Qiu Y."/>
        </authorList>
    </citation>
    <scope>NUCLEOTIDE SEQUENCE [LARGE SCALE GENOMIC DNA]</scope>
    <source>
        <strain evidence="9">F231</strain>
    </source>
</reference>
<dbReference type="PANTHER" id="PTHR31602">
    <property type="entry name" value="GROWTH-REGULATING FACTOR 5"/>
    <property type="match status" value="1"/>
</dbReference>
<keyword evidence="5" id="KW-0805">Transcription regulation</keyword>
<feature type="short sequence motif" description="Bipartite nuclear localization signal" evidence="4">
    <location>
        <begin position="178"/>
        <end position="188"/>
    </location>
</feature>
<evidence type="ECO:0000256" key="5">
    <source>
        <dbReference type="RuleBase" id="RU367127"/>
    </source>
</evidence>
<comment type="similarity">
    <text evidence="2 5">Belongs to the GRF family.</text>
</comment>
<comment type="domain">
    <text evidence="5">The QLQ domain and WRC domain may be involved in protein-protein interaction and DNA-binding, respectively.</text>
</comment>
<evidence type="ECO:0000256" key="4">
    <source>
        <dbReference type="PROSITE-ProRule" id="PRU01002"/>
    </source>
</evidence>
<evidence type="ECO:0000256" key="2">
    <source>
        <dbReference type="ARBA" id="ARBA00008122"/>
    </source>
</evidence>
<dbReference type="GO" id="GO:0005634">
    <property type="term" value="C:nucleus"/>
    <property type="evidence" value="ECO:0007669"/>
    <property type="project" value="UniProtKB-SubCell"/>
</dbReference>
<evidence type="ECO:0000259" key="7">
    <source>
        <dbReference type="PROSITE" id="PS51666"/>
    </source>
</evidence>
<dbReference type="GO" id="GO:0099402">
    <property type="term" value="P:plant organ development"/>
    <property type="evidence" value="ECO:0007669"/>
    <property type="project" value="UniProtKB-ARBA"/>
</dbReference>
<evidence type="ECO:0000256" key="1">
    <source>
        <dbReference type="ARBA" id="ARBA00004123"/>
    </source>
</evidence>